<feature type="region of interest" description="Disordered" evidence="6">
    <location>
        <begin position="358"/>
        <end position="385"/>
    </location>
</feature>
<dbReference type="GO" id="GO:0005886">
    <property type="term" value="C:plasma membrane"/>
    <property type="evidence" value="ECO:0007669"/>
    <property type="project" value="TreeGrafter"/>
</dbReference>
<dbReference type="PROSITE" id="PS50221">
    <property type="entry name" value="GAIN_B"/>
    <property type="match status" value="1"/>
</dbReference>
<feature type="transmembrane region" description="Helical" evidence="7">
    <location>
        <begin position="310"/>
        <end position="330"/>
    </location>
</feature>
<evidence type="ECO:0000256" key="4">
    <source>
        <dbReference type="ARBA" id="ARBA00023136"/>
    </source>
</evidence>
<organism evidence="10 11">
    <name type="scientific">Ditylenchus dipsaci</name>
    <dbReference type="NCBI Taxonomy" id="166011"/>
    <lineage>
        <taxon>Eukaryota</taxon>
        <taxon>Metazoa</taxon>
        <taxon>Ecdysozoa</taxon>
        <taxon>Nematoda</taxon>
        <taxon>Chromadorea</taxon>
        <taxon>Rhabditida</taxon>
        <taxon>Tylenchina</taxon>
        <taxon>Tylenchomorpha</taxon>
        <taxon>Sphaerularioidea</taxon>
        <taxon>Anguinidae</taxon>
        <taxon>Anguininae</taxon>
        <taxon>Ditylenchus</taxon>
    </lineage>
</organism>
<dbReference type="SMART" id="SM00303">
    <property type="entry name" value="GPS"/>
    <property type="match status" value="1"/>
</dbReference>
<evidence type="ECO:0000256" key="1">
    <source>
        <dbReference type="ARBA" id="ARBA00004141"/>
    </source>
</evidence>
<dbReference type="InterPro" id="IPR057244">
    <property type="entry name" value="GAIN_B"/>
</dbReference>
<feature type="transmembrane region" description="Helical" evidence="7">
    <location>
        <begin position="276"/>
        <end position="294"/>
    </location>
</feature>
<feature type="transmembrane region" description="Helical" evidence="7">
    <location>
        <begin position="160"/>
        <end position="180"/>
    </location>
</feature>
<dbReference type="GO" id="GO:0004930">
    <property type="term" value="F:G protein-coupled receptor activity"/>
    <property type="evidence" value="ECO:0007669"/>
    <property type="project" value="InterPro"/>
</dbReference>
<evidence type="ECO:0000259" key="9">
    <source>
        <dbReference type="PROSITE" id="PS50261"/>
    </source>
</evidence>
<evidence type="ECO:0000256" key="5">
    <source>
        <dbReference type="ARBA" id="ARBA00023157"/>
    </source>
</evidence>
<evidence type="ECO:0000256" key="7">
    <source>
        <dbReference type="SAM" id="Phobius"/>
    </source>
</evidence>
<feature type="domain" description="G-protein coupled receptors family 2 profile 2" evidence="9">
    <location>
        <begin position="91"/>
        <end position="218"/>
    </location>
</feature>
<feature type="transmembrane region" description="Helical" evidence="7">
    <location>
        <begin position="226"/>
        <end position="247"/>
    </location>
</feature>
<dbReference type="GO" id="GO:0007166">
    <property type="term" value="P:cell surface receptor signaling pathway"/>
    <property type="evidence" value="ECO:0007669"/>
    <property type="project" value="InterPro"/>
</dbReference>
<dbReference type="InterPro" id="IPR017981">
    <property type="entry name" value="GPCR_2-like_7TM"/>
</dbReference>
<keyword evidence="5" id="KW-1015">Disulfide bond</keyword>
<evidence type="ECO:0000256" key="3">
    <source>
        <dbReference type="ARBA" id="ARBA00022989"/>
    </source>
</evidence>
<evidence type="ECO:0000313" key="10">
    <source>
        <dbReference type="Proteomes" id="UP000887574"/>
    </source>
</evidence>
<dbReference type="AlphaFoldDB" id="A0A915D0L6"/>
<feature type="compositionally biased region" description="Low complexity" evidence="6">
    <location>
        <begin position="360"/>
        <end position="369"/>
    </location>
</feature>
<feature type="compositionally biased region" description="Pro residues" evidence="6">
    <location>
        <begin position="539"/>
        <end position="549"/>
    </location>
</feature>
<dbReference type="WBParaSite" id="jg14283">
    <property type="protein sequence ID" value="jg14283"/>
    <property type="gene ID" value="jg14283"/>
</dbReference>
<keyword evidence="2 7" id="KW-0812">Transmembrane</keyword>
<accession>A0A915D0L6</accession>
<evidence type="ECO:0000313" key="11">
    <source>
        <dbReference type="WBParaSite" id="jg14283"/>
    </source>
</evidence>
<feature type="transmembrane region" description="Helical" evidence="7">
    <location>
        <begin position="200"/>
        <end position="220"/>
    </location>
</feature>
<dbReference type="PANTHER" id="PTHR12011">
    <property type="entry name" value="ADHESION G-PROTEIN COUPLED RECEPTOR"/>
    <property type="match status" value="1"/>
</dbReference>
<feature type="region of interest" description="Disordered" evidence="6">
    <location>
        <begin position="469"/>
        <end position="583"/>
    </location>
</feature>
<sequence>MQQKLPKPIMISFHTFAPDQAYSNPRCVWWDQSSMDWSSSGCALEWHNTHTMCHCFHFAHYAVVMDVRMAARGLDQLDSESRLPLVSDIIITLGLYAACFTTIFCLLACLTCLYWFSDSSCERVCIHKHFCLVLLVSEVLMLVGLSMTDNEVLCSILAGLLHYFLLSVLSWALLSCFQLYYSLVKKNLAPQPFSKHNRQLYFYSFGYGCPAILVLISLYWNYPPAALLLLSSTILLAIVLLVVCQASKLGYKPCKQKVTEDANIVKTARADFKSTAALVLLLALCCTFGILWLVKDGSTASWRMNQGMCMLFSAANAMLGLVILLGFVVFNQKLQKDYLKWLQVNDWVPECLRPTGADHSNSSSTSSTSCHDARPPSSSTHSTANSATCASSIDTSECLLFSSPCQINDTLNRPPTNLSHLLLPGQQYRGQDDAFGMENNNEGTYDYATIAYGDLLPLEFQQHLSQYPGTNGHIRFQPNHNYPTSHRSQPPQTTLTKSVRRVETPKVPPFSSASSSSGFESASSTGRTPYYQPYRTAPPNFPPPPPPPGHPDDLEDEAKETTADALPCPASPTPSSVSRAVVRMDFSRQQPLYSEEIQEN</sequence>
<dbReference type="InterPro" id="IPR000832">
    <property type="entry name" value="GPCR_2_secretin-like"/>
</dbReference>
<feature type="domain" description="GAIN-B" evidence="8">
    <location>
        <begin position="1"/>
        <end position="71"/>
    </location>
</feature>
<comment type="subcellular location">
    <subcellularLocation>
        <location evidence="1">Membrane</location>
        <topology evidence="1">Multi-pass membrane protein</topology>
    </subcellularLocation>
</comment>
<keyword evidence="4 7" id="KW-0472">Membrane</keyword>
<dbReference type="Gene3D" id="2.60.220.50">
    <property type="match status" value="1"/>
</dbReference>
<dbReference type="Proteomes" id="UP000887574">
    <property type="component" value="Unplaced"/>
</dbReference>
<feature type="transmembrane region" description="Helical" evidence="7">
    <location>
        <begin position="129"/>
        <end position="148"/>
    </location>
</feature>
<dbReference type="Pfam" id="PF01825">
    <property type="entry name" value="GPS"/>
    <property type="match status" value="1"/>
</dbReference>
<feature type="compositionally biased region" description="Polar residues" evidence="6">
    <location>
        <begin position="478"/>
        <end position="497"/>
    </location>
</feature>
<dbReference type="PANTHER" id="PTHR12011:SF347">
    <property type="entry name" value="FI21270P1-RELATED"/>
    <property type="match status" value="1"/>
</dbReference>
<keyword evidence="10" id="KW-1185">Reference proteome</keyword>
<dbReference type="PROSITE" id="PS50261">
    <property type="entry name" value="G_PROTEIN_RECEP_F2_4"/>
    <property type="match status" value="1"/>
</dbReference>
<evidence type="ECO:0000259" key="8">
    <source>
        <dbReference type="PROSITE" id="PS50221"/>
    </source>
</evidence>
<proteinExistence type="predicted"/>
<dbReference type="InterPro" id="IPR000203">
    <property type="entry name" value="GPS"/>
</dbReference>
<dbReference type="InterPro" id="IPR046338">
    <property type="entry name" value="GAIN_dom_sf"/>
</dbReference>
<dbReference type="Gene3D" id="1.20.1070.10">
    <property type="entry name" value="Rhodopsin 7-helix transmembrane proteins"/>
    <property type="match status" value="2"/>
</dbReference>
<feature type="compositionally biased region" description="Low complexity" evidence="6">
    <location>
        <begin position="510"/>
        <end position="524"/>
    </location>
</feature>
<keyword evidence="3 7" id="KW-1133">Transmembrane helix</keyword>
<dbReference type="Pfam" id="PF00002">
    <property type="entry name" value="7tm_2"/>
    <property type="match status" value="1"/>
</dbReference>
<protein>
    <submittedName>
        <fullName evidence="11">Uncharacterized protein</fullName>
    </submittedName>
</protein>
<name>A0A915D0L6_9BILA</name>
<evidence type="ECO:0000256" key="2">
    <source>
        <dbReference type="ARBA" id="ARBA00022692"/>
    </source>
</evidence>
<feature type="transmembrane region" description="Helical" evidence="7">
    <location>
        <begin position="89"/>
        <end position="117"/>
    </location>
</feature>
<reference evidence="11" key="1">
    <citation type="submission" date="2022-11" db="UniProtKB">
        <authorList>
            <consortium name="WormBaseParasite"/>
        </authorList>
    </citation>
    <scope>IDENTIFICATION</scope>
</reference>
<evidence type="ECO:0000256" key="6">
    <source>
        <dbReference type="SAM" id="MobiDB-lite"/>
    </source>
</evidence>